<dbReference type="GO" id="GO:0005737">
    <property type="term" value="C:cytoplasm"/>
    <property type="evidence" value="ECO:0007669"/>
    <property type="project" value="TreeGrafter"/>
</dbReference>
<evidence type="ECO:0000313" key="2">
    <source>
        <dbReference type="Proteomes" id="UP000594262"/>
    </source>
</evidence>
<sequence>MMDSAQFLIDYQDKVDSGGLDNAMRSIEDPKNVDYIMEYGWELVTCLCNQLEEEKNLNEEFVQFYFKCLNRVVEICKPKEILLAFNEKFRNIKSSKVLSDAFKVTLKAFLKIERKQSLHLKDILETFGFAIKNIVSDTLENNNEDFLHVYEEILKSIEQFLSGFVDLIGMRYLKDLTDFYAGRCLAHSEAWCRYEVKQCRRMLLQLVIVE</sequence>
<proteinExistence type="predicted"/>
<evidence type="ECO:0000313" key="1">
    <source>
        <dbReference type="EnsemblMetazoa" id="CLYHEMP022171.3"/>
    </source>
</evidence>
<protein>
    <submittedName>
        <fullName evidence="1">Uncharacterized protein</fullName>
    </submittedName>
</protein>
<dbReference type="InterPro" id="IPR013877">
    <property type="entry name" value="YAP-bd/ALF4/Glomulin"/>
</dbReference>
<reference evidence="1" key="1">
    <citation type="submission" date="2021-01" db="UniProtKB">
        <authorList>
            <consortium name="EnsemblMetazoa"/>
        </authorList>
    </citation>
    <scope>IDENTIFICATION</scope>
</reference>
<name>A0A7M6DQH4_9CNID</name>
<dbReference type="EnsemblMetazoa" id="CLYHEMT022171.3">
    <property type="protein sequence ID" value="CLYHEMP022171.3"/>
    <property type="gene ID" value="CLYHEMG022171"/>
</dbReference>
<dbReference type="Proteomes" id="UP000594262">
    <property type="component" value="Unplaced"/>
</dbReference>
<accession>A0A7M6DQH4</accession>
<keyword evidence="2" id="KW-1185">Reference proteome</keyword>
<dbReference type="PANTHER" id="PTHR15430">
    <property type="entry name" value="GLOMULIN"/>
    <property type="match status" value="1"/>
</dbReference>
<dbReference type="GO" id="GO:0055105">
    <property type="term" value="F:ubiquitin-protein transferase inhibitor activity"/>
    <property type="evidence" value="ECO:0007669"/>
    <property type="project" value="TreeGrafter"/>
</dbReference>
<dbReference type="AlphaFoldDB" id="A0A7M6DQH4"/>
<dbReference type="PANTHER" id="PTHR15430:SF1">
    <property type="entry name" value="GLOMULIN"/>
    <property type="match status" value="1"/>
</dbReference>
<dbReference type="OrthoDB" id="7734647at2759"/>
<dbReference type="InterPro" id="IPR019516">
    <property type="entry name" value="Glomulin/ALF4"/>
</dbReference>
<dbReference type="Pfam" id="PF08568">
    <property type="entry name" value="Kinetochor_Ybp2"/>
    <property type="match status" value="1"/>
</dbReference>
<organism evidence="1 2">
    <name type="scientific">Clytia hemisphaerica</name>
    <dbReference type="NCBI Taxonomy" id="252671"/>
    <lineage>
        <taxon>Eukaryota</taxon>
        <taxon>Metazoa</taxon>
        <taxon>Cnidaria</taxon>
        <taxon>Hydrozoa</taxon>
        <taxon>Hydroidolina</taxon>
        <taxon>Leptothecata</taxon>
        <taxon>Obeliida</taxon>
        <taxon>Clytiidae</taxon>
        <taxon>Clytia</taxon>
    </lineage>
</organism>